<evidence type="ECO:0000313" key="15">
    <source>
        <dbReference type="Proteomes" id="UP000318313"/>
    </source>
</evidence>
<evidence type="ECO:0000259" key="12">
    <source>
        <dbReference type="Pfam" id="PF00294"/>
    </source>
</evidence>
<name>A0A518I6U8_9PLAN</name>
<dbReference type="Gene3D" id="3.40.1190.20">
    <property type="match status" value="1"/>
</dbReference>
<evidence type="ECO:0000256" key="11">
    <source>
        <dbReference type="SAM" id="MobiDB-lite"/>
    </source>
</evidence>
<evidence type="ECO:0000256" key="5">
    <source>
        <dbReference type="ARBA" id="ARBA00022741"/>
    </source>
</evidence>
<dbReference type="PANTHER" id="PTHR46969">
    <property type="entry name" value="BIFUNCTIONAL PROTEIN HLDE"/>
    <property type="match status" value="1"/>
</dbReference>
<dbReference type="InterPro" id="IPR023030">
    <property type="entry name" value="Bifunc_HldE"/>
</dbReference>
<dbReference type="CDD" id="cd01172">
    <property type="entry name" value="RfaE_like"/>
    <property type="match status" value="1"/>
</dbReference>
<comment type="function">
    <text evidence="1 10">Catalyzes the phosphorylation of D-glycero-D-manno-heptose 7-phosphate at the C-1 position to selectively form D-glycero-beta-D-manno-heptose-1,7-bisphosphate.</text>
</comment>
<reference evidence="14 15" key="1">
    <citation type="submission" date="2019-03" db="EMBL/GenBank/DDBJ databases">
        <title>Deep-cultivation of Planctomycetes and their phenomic and genomic characterization uncovers novel biology.</title>
        <authorList>
            <person name="Wiegand S."/>
            <person name="Jogler M."/>
            <person name="Boedeker C."/>
            <person name="Pinto D."/>
            <person name="Vollmers J."/>
            <person name="Rivas-Marin E."/>
            <person name="Kohn T."/>
            <person name="Peeters S.H."/>
            <person name="Heuer A."/>
            <person name="Rast P."/>
            <person name="Oberbeckmann S."/>
            <person name="Bunk B."/>
            <person name="Jeske O."/>
            <person name="Meyerdierks A."/>
            <person name="Storesund J.E."/>
            <person name="Kallscheuer N."/>
            <person name="Luecker S."/>
            <person name="Lage O.M."/>
            <person name="Pohl T."/>
            <person name="Merkel B.J."/>
            <person name="Hornburger P."/>
            <person name="Mueller R.-W."/>
            <person name="Bruemmer F."/>
            <person name="Labrenz M."/>
            <person name="Spormann A.M."/>
            <person name="Op den Camp H."/>
            <person name="Overmann J."/>
            <person name="Amann R."/>
            <person name="Jetten M.S.M."/>
            <person name="Mascher T."/>
            <person name="Medema M.H."/>
            <person name="Devos D.P."/>
            <person name="Kaster A.-K."/>
            <person name="Ovreas L."/>
            <person name="Rohde M."/>
            <person name="Galperin M.Y."/>
            <person name="Jogler C."/>
        </authorList>
    </citation>
    <scope>NUCLEOTIDE SEQUENCE [LARGE SCALE GENOMIC DNA]</scope>
    <source>
        <strain evidence="14 15">Enr17</strain>
    </source>
</reference>
<evidence type="ECO:0000256" key="1">
    <source>
        <dbReference type="ARBA" id="ARBA00002319"/>
    </source>
</evidence>
<dbReference type="UniPathway" id="UPA00356">
    <property type="reaction ID" value="UER00437"/>
</dbReference>
<feature type="region of interest" description="Disordered" evidence="11">
    <location>
        <begin position="493"/>
        <end position="515"/>
    </location>
</feature>
<comment type="pathway">
    <text evidence="10">Nucleotide-sugar biosynthesis; ADP-L-glycero-beta-D-manno-heptose biosynthesis; ADP-L-glycero-beta-D-manno-heptose from D-glycero-beta-D-manno-heptose 7-phosphate: step 1/4.</text>
</comment>
<dbReference type="InterPro" id="IPR011611">
    <property type="entry name" value="PfkB_dom"/>
</dbReference>
<dbReference type="EC" id="2.7.1.167" evidence="10"/>
<dbReference type="HAMAP" id="MF_01603">
    <property type="entry name" value="HldE"/>
    <property type="match status" value="1"/>
</dbReference>
<dbReference type="GO" id="GO:0005829">
    <property type="term" value="C:cytosol"/>
    <property type="evidence" value="ECO:0007669"/>
    <property type="project" value="TreeGrafter"/>
</dbReference>
<keyword evidence="6 10" id="KW-0418">Kinase</keyword>
<keyword evidence="9 10" id="KW-0119">Carbohydrate metabolism</keyword>
<evidence type="ECO:0000256" key="6">
    <source>
        <dbReference type="ARBA" id="ARBA00022777"/>
    </source>
</evidence>
<comment type="similarity">
    <text evidence="10">In the N-terminal section; belongs to the carbohydrate kinase PfkB family.</text>
</comment>
<comment type="catalytic activity">
    <reaction evidence="10">
        <text>D-glycero-beta-D-manno-heptose 1-phosphate + ATP + H(+) = ADP-D-glycero-beta-D-manno-heptose + diphosphate</text>
        <dbReference type="Rhea" id="RHEA:27465"/>
        <dbReference type="ChEBI" id="CHEBI:15378"/>
        <dbReference type="ChEBI" id="CHEBI:30616"/>
        <dbReference type="ChEBI" id="CHEBI:33019"/>
        <dbReference type="ChEBI" id="CHEBI:59967"/>
        <dbReference type="ChEBI" id="CHEBI:61593"/>
        <dbReference type="EC" id="2.7.7.70"/>
    </reaction>
</comment>
<keyword evidence="4 10" id="KW-0548">Nucleotidyltransferase</keyword>
<evidence type="ECO:0000256" key="3">
    <source>
        <dbReference type="ARBA" id="ARBA00022679"/>
    </source>
</evidence>
<dbReference type="GO" id="GO:0097171">
    <property type="term" value="P:ADP-L-glycero-beta-D-manno-heptose biosynthetic process"/>
    <property type="evidence" value="ECO:0007669"/>
    <property type="project" value="UniProtKB-UniPathway"/>
</dbReference>
<dbReference type="EC" id="2.7.7.70" evidence="10"/>
<evidence type="ECO:0000256" key="8">
    <source>
        <dbReference type="ARBA" id="ARBA00023268"/>
    </source>
</evidence>
<dbReference type="SUPFAM" id="SSF53613">
    <property type="entry name" value="Ribokinase-like"/>
    <property type="match status" value="1"/>
</dbReference>
<comment type="similarity">
    <text evidence="10">In the C-terminal section; belongs to the cytidylyltransferase family.</text>
</comment>
<dbReference type="OrthoDB" id="9802794at2"/>
<feature type="domain" description="Carbohydrate kinase PfkB" evidence="12">
    <location>
        <begin position="16"/>
        <end position="318"/>
    </location>
</feature>
<dbReference type="InterPro" id="IPR011913">
    <property type="entry name" value="RfaE_dom_I"/>
</dbReference>
<feature type="region of interest" description="Ribokinase" evidence="10">
    <location>
        <begin position="1"/>
        <end position="334"/>
    </location>
</feature>
<keyword evidence="15" id="KW-1185">Reference proteome</keyword>
<evidence type="ECO:0000313" key="14">
    <source>
        <dbReference type="EMBL" id="QDV48799.1"/>
    </source>
</evidence>
<dbReference type="InterPro" id="IPR014729">
    <property type="entry name" value="Rossmann-like_a/b/a_fold"/>
</dbReference>
<keyword evidence="7 10" id="KW-0067">ATP-binding</keyword>
<dbReference type="GO" id="GO:0005524">
    <property type="term" value="F:ATP binding"/>
    <property type="evidence" value="ECO:0007669"/>
    <property type="project" value="UniProtKB-UniRule"/>
</dbReference>
<comment type="function">
    <text evidence="2 10">Catalyzes the ADP transfer from ATP to D-glycero-beta-D-manno-heptose 1-phosphate, yielding ADP-D-glycero-beta-D-manno-heptose.</text>
</comment>
<sequence>MSYHLINTIQKLGHPKILVLGDLILDRYTWGNAERISQEAPVILLREDTQEVRLGGAANVANMLIGLETEVTMAGVTGTDMDGAVVRDALVEKGIDCTAIVADASRPTTVKQRFMGRAQQRHPHQILRVDREVNTPLDQITMDTLLNIILPMIPEHQAILVSDYAKGVCTPQILATVLEEAKRVGVPVIVDPCPGREYQIYSGATAITPNRLETSRAVGFEVKSKDDAFRAGKKLCHDLNLEYVFVTLDSDGIALIQSDGTTELLPTRKREVYDITGAGDMVLATIGVGSAAGIAPADLARLANVAGGLEVEQIGVVTISREEMLADLLMGSRVTSEKILPLEELQRHVKARQKLGQKVVLTNGCFDVMHVGHVSYLEQAAAEGDCLIVAVNSDDSVRTLNKGPDRPIFGQTHRASMLAALEGIDYVVIFDETTPCELLQELKPDLLVKGGTYEKEEIVGWEIVETYGGEVKALGITPGISTTQVLGIIRKNHQETESARPLSNSPIEPPKRKAG</sequence>
<evidence type="ECO:0000256" key="9">
    <source>
        <dbReference type="ARBA" id="ARBA00023277"/>
    </source>
</evidence>
<dbReference type="GO" id="GO:0033786">
    <property type="term" value="F:heptose-1-phosphate adenylyltransferase activity"/>
    <property type="evidence" value="ECO:0007669"/>
    <property type="project" value="UniProtKB-UniRule"/>
</dbReference>
<keyword evidence="3 10" id="KW-0808">Transferase</keyword>
<dbReference type="SUPFAM" id="SSF52374">
    <property type="entry name" value="Nucleotidylyl transferase"/>
    <property type="match status" value="1"/>
</dbReference>
<dbReference type="KEGG" id="gfm:Enr17x_08130"/>
<keyword evidence="8 10" id="KW-0511">Multifunctional enzyme</keyword>
<evidence type="ECO:0000259" key="13">
    <source>
        <dbReference type="Pfam" id="PF01467"/>
    </source>
</evidence>
<accession>A0A518I6U8</accession>
<evidence type="ECO:0000256" key="10">
    <source>
        <dbReference type="HAMAP-Rule" id="MF_01603"/>
    </source>
</evidence>
<dbReference type="InterPro" id="IPR004821">
    <property type="entry name" value="Cyt_trans-like"/>
</dbReference>
<proteinExistence type="inferred from homology"/>
<dbReference type="PANTHER" id="PTHR46969:SF1">
    <property type="entry name" value="BIFUNCTIONAL PROTEIN HLDE"/>
    <property type="match status" value="1"/>
</dbReference>
<evidence type="ECO:0000256" key="7">
    <source>
        <dbReference type="ARBA" id="ARBA00022840"/>
    </source>
</evidence>
<dbReference type="Gene3D" id="3.40.50.620">
    <property type="entry name" value="HUPs"/>
    <property type="match status" value="1"/>
</dbReference>
<dbReference type="NCBIfam" id="TIGR00125">
    <property type="entry name" value="cyt_tran_rel"/>
    <property type="match status" value="1"/>
</dbReference>
<gene>
    <name evidence="10 14" type="primary">hldE</name>
    <name evidence="14" type="ORF">Enr17x_08130</name>
</gene>
<dbReference type="InterPro" id="IPR029056">
    <property type="entry name" value="Ribokinase-like"/>
</dbReference>
<dbReference type="GO" id="GO:0033785">
    <property type="term" value="F:heptose 7-phosphate kinase activity"/>
    <property type="evidence" value="ECO:0007669"/>
    <property type="project" value="UniProtKB-UniRule"/>
</dbReference>
<dbReference type="Pfam" id="PF00294">
    <property type="entry name" value="PfkB"/>
    <property type="match status" value="1"/>
</dbReference>
<evidence type="ECO:0000256" key="2">
    <source>
        <dbReference type="ARBA" id="ARBA00003753"/>
    </source>
</evidence>
<dbReference type="AlphaFoldDB" id="A0A518I6U8"/>
<comment type="subunit">
    <text evidence="10">Homodimer.</text>
</comment>
<feature type="active site" evidence="10">
    <location>
        <position position="280"/>
    </location>
</feature>
<organism evidence="14 15">
    <name type="scientific">Gimesia fumaroli</name>
    <dbReference type="NCBI Taxonomy" id="2527976"/>
    <lineage>
        <taxon>Bacteria</taxon>
        <taxon>Pseudomonadati</taxon>
        <taxon>Planctomycetota</taxon>
        <taxon>Planctomycetia</taxon>
        <taxon>Planctomycetales</taxon>
        <taxon>Planctomycetaceae</taxon>
        <taxon>Gimesia</taxon>
    </lineage>
</organism>
<dbReference type="Proteomes" id="UP000318313">
    <property type="component" value="Chromosome"/>
</dbReference>
<dbReference type="RefSeq" id="WP_145306033.1">
    <property type="nucleotide sequence ID" value="NZ_CP037452.1"/>
</dbReference>
<feature type="region of interest" description="Cytidylyltransferase" evidence="10">
    <location>
        <begin position="361"/>
        <end position="515"/>
    </location>
</feature>
<comment type="pathway">
    <text evidence="10">Nucleotide-sugar biosynthesis; ADP-L-glycero-beta-D-manno-heptose biosynthesis; ADP-L-glycero-beta-D-manno-heptose from D-glycero-beta-D-manno-heptose 7-phosphate: step 3/4.</text>
</comment>
<dbReference type="GO" id="GO:0016773">
    <property type="term" value="F:phosphotransferase activity, alcohol group as acceptor"/>
    <property type="evidence" value="ECO:0007669"/>
    <property type="project" value="InterPro"/>
</dbReference>
<comment type="catalytic activity">
    <reaction evidence="10">
        <text>D-glycero-beta-D-manno-heptose 7-phosphate + ATP = D-glycero-beta-D-manno-heptose 1,7-bisphosphate + ADP + H(+)</text>
        <dbReference type="Rhea" id="RHEA:27473"/>
        <dbReference type="ChEBI" id="CHEBI:15378"/>
        <dbReference type="ChEBI" id="CHEBI:30616"/>
        <dbReference type="ChEBI" id="CHEBI:60204"/>
        <dbReference type="ChEBI" id="CHEBI:60208"/>
        <dbReference type="ChEBI" id="CHEBI:456216"/>
        <dbReference type="EC" id="2.7.1.167"/>
    </reaction>
</comment>
<feature type="domain" description="Cytidyltransferase-like" evidence="13">
    <location>
        <begin position="361"/>
        <end position="485"/>
    </location>
</feature>
<keyword evidence="5 10" id="KW-0547">Nucleotide-binding</keyword>
<dbReference type="EMBL" id="CP037452">
    <property type="protein sequence ID" value="QDV48799.1"/>
    <property type="molecule type" value="Genomic_DNA"/>
</dbReference>
<protein>
    <recommendedName>
        <fullName evidence="10">Bifunctional protein HldE</fullName>
    </recommendedName>
    <domain>
        <recommendedName>
            <fullName evidence="10">D-beta-D-heptose 7-phosphate kinase</fullName>
            <ecNumber evidence="10">2.7.1.167</ecNumber>
        </recommendedName>
        <alternativeName>
            <fullName evidence="10">D-beta-D-heptose 7-phosphotransferase</fullName>
        </alternativeName>
        <alternativeName>
            <fullName evidence="10">D-glycero-beta-D-manno-heptose-7-phosphate kinase</fullName>
        </alternativeName>
    </domain>
    <domain>
        <recommendedName>
            <fullName evidence="10">D-beta-D-heptose 1-phosphate adenylyltransferase</fullName>
            <ecNumber evidence="10">2.7.7.70</ecNumber>
        </recommendedName>
        <alternativeName>
            <fullName evidence="10">D-glycero-beta-D-manno-heptose 1-phosphate adenylyltransferase</fullName>
        </alternativeName>
    </domain>
</protein>
<evidence type="ECO:0000256" key="4">
    <source>
        <dbReference type="ARBA" id="ARBA00022695"/>
    </source>
</evidence>
<feature type="binding site" evidence="10">
    <location>
        <begin position="210"/>
        <end position="213"/>
    </location>
    <ligand>
        <name>ATP</name>
        <dbReference type="ChEBI" id="CHEBI:30616"/>
    </ligand>
</feature>
<dbReference type="Pfam" id="PF01467">
    <property type="entry name" value="CTP_transf_like"/>
    <property type="match status" value="1"/>
</dbReference>